<keyword evidence="6" id="KW-0472">Membrane</keyword>
<evidence type="ECO:0000256" key="5">
    <source>
        <dbReference type="ARBA" id="ARBA00022989"/>
    </source>
</evidence>
<keyword evidence="3" id="KW-0812">Transmembrane</keyword>
<evidence type="ECO:0000256" key="2">
    <source>
        <dbReference type="ARBA" id="ARBA00006462"/>
    </source>
</evidence>
<keyword evidence="7" id="KW-1185">Reference proteome</keyword>
<evidence type="ECO:0000256" key="4">
    <source>
        <dbReference type="ARBA" id="ARBA00022968"/>
    </source>
</evidence>
<sequence>MLLIMLPAQWTFIADEQSFLIVNNLRSLLENSNFKESVIFGRVLKPRTIFSYLFPFFSYERVSVQAGVVFSYKAIESLSRCRGHFFPRSTETALFLCSKEHDVRIISPVDEDGMHLFHGNDLKTLIPSAYRNKNGVKIKVTSQLTACCCSDHSVAFGQMTYKDIRLAHFASSTWRVFGQAG</sequence>
<evidence type="ECO:0000313" key="8">
    <source>
        <dbReference type="WBParaSite" id="Hba_19767"/>
    </source>
</evidence>
<evidence type="ECO:0000256" key="1">
    <source>
        <dbReference type="ARBA" id="ARBA00004606"/>
    </source>
</evidence>
<dbReference type="Proteomes" id="UP000095283">
    <property type="component" value="Unplaced"/>
</dbReference>
<accession>A0A1I7XPQ3</accession>
<keyword evidence="5" id="KW-1133">Transmembrane helix</keyword>
<comment type="similarity">
    <text evidence="2">Belongs to the glycosyltransferase 31 family. Beta3-Gal-T subfamily.</text>
</comment>
<comment type="subcellular location">
    <subcellularLocation>
        <location evidence="1">Membrane</location>
        <topology evidence="1">Single-pass type II membrane protein</topology>
    </subcellularLocation>
</comment>
<name>A0A1I7XPQ3_HETBA</name>
<dbReference type="PANTHER" id="PTHR23033:SF8">
    <property type="entry name" value="HEXOSYLTRANSFERASE"/>
    <property type="match status" value="1"/>
</dbReference>
<organism evidence="7 8">
    <name type="scientific">Heterorhabditis bacteriophora</name>
    <name type="common">Entomopathogenic nematode worm</name>
    <dbReference type="NCBI Taxonomy" id="37862"/>
    <lineage>
        <taxon>Eukaryota</taxon>
        <taxon>Metazoa</taxon>
        <taxon>Ecdysozoa</taxon>
        <taxon>Nematoda</taxon>
        <taxon>Chromadorea</taxon>
        <taxon>Rhabditida</taxon>
        <taxon>Rhabditina</taxon>
        <taxon>Rhabditomorpha</taxon>
        <taxon>Strongyloidea</taxon>
        <taxon>Heterorhabditidae</taxon>
        <taxon>Heterorhabditis</taxon>
    </lineage>
</organism>
<proteinExistence type="inferred from homology"/>
<evidence type="ECO:0000256" key="3">
    <source>
        <dbReference type="ARBA" id="ARBA00022692"/>
    </source>
</evidence>
<dbReference type="InterPro" id="IPR026050">
    <property type="entry name" value="C1GALT1/C1GALT1_chp1"/>
</dbReference>
<dbReference type="Gene3D" id="3.90.550.50">
    <property type="match status" value="1"/>
</dbReference>
<dbReference type="GO" id="GO:0016020">
    <property type="term" value="C:membrane"/>
    <property type="evidence" value="ECO:0007669"/>
    <property type="project" value="UniProtKB-SubCell"/>
</dbReference>
<dbReference type="AlphaFoldDB" id="A0A1I7XPQ3"/>
<keyword evidence="4" id="KW-0735">Signal-anchor</keyword>
<protein>
    <submittedName>
        <fullName evidence="8">RES domain-containing protein</fullName>
    </submittedName>
</protein>
<dbReference type="GO" id="GO:0016263">
    <property type="term" value="F:glycoprotein-N-acetylgalactosamine 3-beta-galactosyltransferase activity"/>
    <property type="evidence" value="ECO:0007669"/>
    <property type="project" value="TreeGrafter"/>
</dbReference>
<evidence type="ECO:0000313" key="7">
    <source>
        <dbReference type="Proteomes" id="UP000095283"/>
    </source>
</evidence>
<reference evidence="8" key="1">
    <citation type="submission" date="2016-11" db="UniProtKB">
        <authorList>
            <consortium name="WormBaseParasite"/>
        </authorList>
    </citation>
    <scope>IDENTIFICATION</scope>
</reference>
<dbReference type="PANTHER" id="PTHR23033">
    <property type="entry name" value="BETA1,3-GALACTOSYLTRANSFERASE"/>
    <property type="match status" value="1"/>
</dbReference>
<evidence type="ECO:0000256" key="6">
    <source>
        <dbReference type="ARBA" id="ARBA00023136"/>
    </source>
</evidence>
<dbReference type="WBParaSite" id="Hba_19767">
    <property type="protein sequence ID" value="Hba_19767"/>
    <property type="gene ID" value="Hba_19767"/>
</dbReference>